<organism evidence="3 4">
    <name type="scientific">Paenibacillus wenxiniae</name>
    <dbReference type="NCBI Taxonomy" id="1636843"/>
    <lineage>
        <taxon>Bacteria</taxon>
        <taxon>Bacillati</taxon>
        <taxon>Bacillota</taxon>
        <taxon>Bacilli</taxon>
        <taxon>Bacillales</taxon>
        <taxon>Paenibacillaceae</taxon>
        <taxon>Paenibacillus</taxon>
    </lineage>
</organism>
<keyword evidence="3" id="KW-0969">Cilium</keyword>
<feature type="region of interest" description="Disordered" evidence="1">
    <location>
        <begin position="215"/>
        <end position="271"/>
    </location>
</feature>
<feature type="domain" description="Flagellar hook-length control protein-like C-terminal" evidence="2">
    <location>
        <begin position="323"/>
        <end position="393"/>
    </location>
</feature>
<feature type="compositionally biased region" description="Basic and acidic residues" evidence="1">
    <location>
        <begin position="436"/>
        <end position="446"/>
    </location>
</feature>
<dbReference type="Proteomes" id="UP001597233">
    <property type="component" value="Unassembled WGS sequence"/>
</dbReference>
<reference evidence="4" key="1">
    <citation type="journal article" date="2019" name="Int. J. Syst. Evol. Microbiol.">
        <title>The Global Catalogue of Microorganisms (GCM) 10K type strain sequencing project: providing services to taxonomists for standard genome sequencing and annotation.</title>
        <authorList>
            <consortium name="The Broad Institute Genomics Platform"/>
            <consortium name="The Broad Institute Genome Sequencing Center for Infectious Disease"/>
            <person name="Wu L."/>
            <person name="Ma J."/>
        </authorList>
    </citation>
    <scope>NUCLEOTIDE SEQUENCE [LARGE SCALE GENOMIC DNA]</scope>
    <source>
        <strain evidence="4">CCUG 54950</strain>
    </source>
</reference>
<dbReference type="Pfam" id="PF02120">
    <property type="entry name" value="Flg_hook"/>
    <property type="match status" value="1"/>
</dbReference>
<dbReference type="InterPro" id="IPR038610">
    <property type="entry name" value="FliK-like_C_sf"/>
</dbReference>
<dbReference type="PANTHER" id="PTHR37533:SF2">
    <property type="entry name" value="FLAGELLAR HOOK-LENGTH CONTROL PROTEIN"/>
    <property type="match status" value="1"/>
</dbReference>
<evidence type="ECO:0000259" key="2">
    <source>
        <dbReference type="Pfam" id="PF02120"/>
    </source>
</evidence>
<feature type="compositionally biased region" description="Polar residues" evidence="1">
    <location>
        <begin position="262"/>
        <end position="271"/>
    </location>
</feature>
<sequence>MSMIVQTNSSSTPVAKLMGGTGTASTGNTGTGFTQTLTYAMNGTGATAGSSAGATEGQGMAGLMGSAASLLEMLQSLMSGDKEVNGEGNGDAKVQKVDKLLDDLLKKLQDMDASIMNDPTLVQSLQTWLVQVQQVLDGNHASGDTQEGAEAGSQQALTASLPALAQHTDTLRFAVADAVSQVVEKLQAIQTGNQQPDPKLEQLLNNLQSILHKAGGEGAATSSGNDQKNQQGNQPAQISVQTDSKSAETATVAASSTQETSIDATADQQQPTGVVTAGQLAMRAQATSLTPAQPPVATVPMQNFPNEMSKFIVSKFDIHQLGGLSEARIILNPEHLGQVDVKISIQDGQLLAQFITEKHGAKDALEQQMAQLRTALQAQGLQVDKLEVAQSSGAFSDMYHGGQGFESNAGQQQSGRRSKSKDEQSDDAMLTAEIGGELKEWRDEQRTTGVTGAANMMNYGSTYVAKA</sequence>
<evidence type="ECO:0000313" key="4">
    <source>
        <dbReference type="Proteomes" id="UP001597233"/>
    </source>
</evidence>
<protein>
    <submittedName>
        <fullName evidence="3">Flagellar hook-length control protein FliK</fullName>
    </submittedName>
</protein>
<feature type="compositionally biased region" description="Low complexity" evidence="1">
    <location>
        <begin position="247"/>
        <end position="261"/>
    </location>
</feature>
<keyword evidence="3" id="KW-0966">Cell projection</keyword>
<feature type="compositionally biased region" description="Polar residues" evidence="1">
    <location>
        <begin position="405"/>
        <end position="415"/>
    </location>
</feature>
<evidence type="ECO:0000256" key="1">
    <source>
        <dbReference type="SAM" id="MobiDB-lite"/>
    </source>
</evidence>
<dbReference type="InterPro" id="IPR052563">
    <property type="entry name" value="FliK"/>
</dbReference>
<dbReference type="InterPro" id="IPR021136">
    <property type="entry name" value="Flagellar_hook_control-like_C"/>
</dbReference>
<dbReference type="Gene3D" id="3.30.750.140">
    <property type="match status" value="1"/>
</dbReference>
<dbReference type="RefSeq" id="WP_347323097.1">
    <property type="nucleotide sequence ID" value="NZ_JBCGUH010000001.1"/>
</dbReference>
<dbReference type="EMBL" id="JBHUEH010000032">
    <property type="protein sequence ID" value="MFD1888380.1"/>
    <property type="molecule type" value="Genomic_DNA"/>
</dbReference>
<feature type="compositionally biased region" description="Polar residues" evidence="1">
    <location>
        <begin position="220"/>
        <end position="244"/>
    </location>
</feature>
<proteinExistence type="predicted"/>
<feature type="region of interest" description="Disordered" evidence="1">
    <location>
        <begin position="397"/>
        <end position="446"/>
    </location>
</feature>
<accession>A0ABW4RQR0</accession>
<dbReference type="CDD" id="cd17470">
    <property type="entry name" value="T3SS_Flik_C"/>
    <property type="match status" value="1"/>
</dbReference>
<evidence type="ECO:0000313" key="3">
    <source>
        <dbReference type="EMBL" id="MFD1888380.1"/>
    </source>
</evidence>
<comment type="caution">
    <text evidence="3">The sequence shown here is derived from an EMBL/GenBank/DDBJ whole genome shotgun (WGS) entry which is preliminary data.</text>
</comment>
<keyword evidence="4" id="KW-1185">Reference proteome</keyword>
<gene>
    <name evidence="3" type="ORF">ACFSC9_23100</name>
</gene>
<name>A0ABW4RQR0_9BACL</name>
<dbReference type="PANTHER" id="PTHR37533">
    <property type="entry name" value="FLAGELLAR HOOK-LENGTH CONTROL PROTEIN"/>
    <property type="match status" value="1"/>
</dbReference>
<keyword evidence="3" id="KW-0282">Flagellum</keyword>